<sequence>METAVASEKSKSVSKKIENGRIYINASFNNTIISITDDKGNALAWSSAGTLGFAGPKKATPFAASKVVAALAEKLRNAGPVNVAVFLNGVSSARDSALRSLSNHGFNIISIKDVTPVPHNGPRPAKVRRV</sequence>
<dbReference type="PIRSF" id="PIRSF002131">
    <property type="entry name" value="Ribosomal_S11"/>
    <property type="match status" value="1"/>
</dbReference>
<keyword evidence="2 4" id="KW-0689">Ribosomal protein</keyword>
<evidence type="ECO:0000256" key="1">
    <source>
        <dbReference type="ARBA" id="ARBA00006194"/>
    </source>
</evidence>
<dbReference type="Proteomes" id="UP000177690">
    <property type="component" value="Unassembled WGS sequence"/>
</dbReference>
<keyword evidence="4" id="KW-0699">rRNA-binding</keyword>
<comment type="similarity">
    <text evidence="1 4">Belongs to the universal ribosomal protein uS11 family.</text>
</comment>
<accession>A0A1G1ZT19</accession>
<keyword evidence="3 4" id="KW-0687">Ribonucleoprotein</keyword>
<evidence type="ECO:0000256" key="3">
    <source>
        <dbReference type="ARBA" id="ARBA00023274"/>
    </source>
</evidence>
<dbReference type="Gene3D" id="3.30.420.80">
    <property type="entry name" value="Ribosomal protein S11"/>
    <property type="match status" value="1"/>
</dbReference>
<comment type="function">
    <text evidence="4">Located on the platform of the 30S subunit, it bridges several disparate RNA helices of the 16S rRNA. Forms part of the Shine-Dalgarno cleft in the 70S ribosome.</text>
</comment>
<dbReference type="GO" id="GO:0006412">
    <property type="term" value="P:translation"/>
    <property type="evidence" value="ECO:0007669"/>
    <property type="project" value="UniProtKB-UniRule"/>
</dbReference>
<dbReference type="GO" id="GO:0019843">
    <property type="term" value="F:rRNA binding"/>
    <property type="evidence" value="ECO:0007669"/>
    <property type="project" value="UniProtKB-UniRule"/>
</dbReference>
<evidence type="ECO:0000256" key="2">
    <source>
        <dbReference type="ARBA" id="ARBA00022980"/>
    </source>
</evidence>
<dbReference type="NCBIfam" id="NF003698">
    <property type="entry name" value="PRK05309.1"/>
    <property type="match status" value="1"/>
</dbReference>
<dbReference type="PANTHER" id="PTHR11759">
    <property type="entry name" value="40S RIBOSOMAL PROTEIN S14/30S RIBOSOMAL PROTEIN S11"/>
    <property type="match status" value="1"/>
</dbReference>
<dbReference type="GO" id="GO:1990904">
    <property type="term" value="C:ribonucleoprotein complex"/>
    <property type="evidence" value="ECO:0007669"/>
    <property type="project" value="UniProtKB-KW"/>
</dbReference>
<evidence type="ECO:0000313" key="5">
    <source>
        <dbReference type="EMBL" id="OGY66900.1"/>
    </source>
</evidence>
<evidence type="ECO:0000313" key="6">
    <source>
        <dbReference type="Proteomes" id="UP000177690"/>
    </source>
</evidence>
<comment type="subunit">
    <text evidence="4">Part of the 30S ribosomal subunit. Interacts with proteins S7 and S18. Binds to IF-3.</text>
</comment>
<dbReference type="EMBL" id="MHJL01000033">
    <property type="protein sequence ID" value="OGY66900.1"/>
    <property type="molecule type" value="Genomic_DNA"/>
</dbReference>
<reference evidence="5 6" key="1">
    <citation type="journal article" date="2016" name="Nat. Commun.">
        <title>Thousands of microbial genomes shed light on interconnected biogeochemical processes in an aquifer system.</title>
        <authorList>
            <person name="Anantharaman K."/>
            <person name="Brown C.T."/>
            <person name="Hug L.A."/>
            <person name="Sharon I."/>
            <person name="Castelle C.J."/>
            <person name="Probst A.J."/>
            <person name="Thomas B.C."/>
            <person name="Singh A."/>
            <person name="Wilkins M.J."/>
            <person name="Karaoz U."/>
            <person name="Brodie E.L."/>
            <person name="Williams K.H."/>
            <person name="Hubbard S.S."/>
            <person name="Banfield J.F."/>
        </authorList>
    </citation>
    <scope>NUCLEOTIDE SEQUENCE [LARGE SCALE GENOMIC DNA]</scope>
</reference>
<comment type="caution">
    <text evidence="5">The sequence shown here is derived from an EMBL/GenBank/DDBJ whole genome shotgun (WGS) entry which is preliminary data.</text>
</comment>
<dbReference type="InterPro" id="IPR036967">
    <property type="entry name" value="Ribosomal_uS11_sf"/>
</dbReference>
<dbReference type="STRING" id="1798409.A3I24_04270"/>
<dbReference type="HAMAP" id="MF_01310">
    <property type="entry name" value="Ribosomal_uS11"/>
    <property type="match status" value="1"/>
</dbReference>
<protein>
    <recommendedName>
        <fullName evidence="4">Small ribosomal subunit protein uS11</fullName>
    </recommendedName>
</protein>
<gene>
    <name evidence="4" type="primary">rpsK</name>
    <name evidence="5" type="ORF">A3I24_04270</name>
</gene>
<keyword evidence="4" id="KW-0694">RNA-binding</keyword>
<dbReference type="Pfam" id="PF00411">
    <property type="entry name" value="Ribosomal_S11"/>
    <property type="match status" value="1"/>
</dbReference>
<dbReference type="SUPFAM" id="SSF53137">
    <property type="entry name" value="Translational machinery components"/>
    <property type="match status" value="1"/>
</dbReference>
<dbReference type="GO" id="GO:0005840">
    <property type="term" value="C:ribosome"/>
    <property type="evidence" value="ECO:0007669"/>
    <property type="project" value="UniProtKB-KW"/>
</dbReference>
<name>A0A1G1ZT19_9BACT</name>
<proteinExistence type="inferred from homology"/>
<organism evidence="5 6">
    <name type="scientific">Candidatus Harrisonbacteria bacterium RIFCSPLOWO2_02_FULL_41_13b</name>
    <dbReference type="NCBI Taxonomy" id="1798409"/>
    <lineage>
        <taxon>Bacteria</taxon>
        <taxon>Candidatus Harrisoniibacteriota</taxon>
    </lineage>
</organism>
<dbReference type="GO" id="GO:0003735">
    <property type="term" value="F:structural constituent of ribosome"/>
    <property type="evidence" value="ECO:0007669"/>
    <property type="project" value="InterPro"/>
</dbReference>
<dbReference type="InterPro" id="IPR001971">
    <property type="entry name" value="Ribosomal_uS11"/>
</dbReference>
<evidence type="ECO:0000256" key="4">
    <source>
        <dbReference type="HAMAP-Rule" id="MF_01310"/>
    </source>
</evidence>
<dbReference type="AlphaFoldDB" id="A0A1G1ZT19"/>